<dbReference type="InterPro" id="IPR036188">
    <property type="entry name" value="FAD/NAD-bd_sf"/>
</dbReference>
<dbReference type="EMBL" id="MU157856">
    <property type="protein sequence ID" value="KAF9527982.1"/>
    <property type="molecule type" value="Genomic_DNA"/>
</dbReference>
<keyword evidence="11" id="KW-1185">Reference proteome</keyword>
<evidence type="ECO:0000256" key="5">
    <source>
        <dbReference type="ARBA" id="ARBA00022729"/>
    </source>
</evidence>
<dbReference type="PANTHER" id="PTHR11552:SF201">
    <property type="entry name" value="GLUCOSE-METHANOL-CHOLINE OXIDOREDUCTASE N-TERMINAL DOMAIN-CONTAINING PROTEIN"/>
    <property type="match status" value="1"/>
</dbReference>
<proteinExistence type="inferred from homology"/>
<evidence type="ECO:0000256" key="3">
    <source>
        <dbReference type="ARBA" id="ARBA00011245"/>
    </source>
</evidence>
<dbReference type="Gene3D" id="3.30.560.10">
    <property type="entry name" value="Glucose Oxidase, domain 3"/>
    <property type="match status" value="1"/>
</dbReference>
<dbReference type="GO" id="GO:0050660">
    <property type="term" value="F:flavin adenine dinucleotide binding"/>
    <property type="evidence" value="ECO:0007669"/>
    <property type="project" value="InterPro"/>
</dbReference>
<dbReference type="GO" id="GO:0016614">
    <property type="term" value="F:oxidoreductase activity, acting on CH-OH group of donors"/>
    <property type="evidence" value="ECO:0007669"/>
    <property type="project" value="InterPro"/>
</dbReference>
<dbReference type="AlphaFoldDB" id="A0A9P6EFJ4"/>
<evidence type="ECO:0000256" key="8">
    <source>
        <dbReference type="ARBA" id="ARBA00023180"/>
    </source>
</evidence>
<dbReference type="InterPro" id="IPR012132">
    <property type="entry name" value="GMC_OxRdtase"/>
</dbReference>
<dbReference type="Pfam" id="PF05199">
    <property type="entry name" value="GMC_oxred_C"/>
    <property type="match status" value="1"/>
</dbReference>
<keyword evidence="5" id="KW-0732">Signal</keyword>
<evidence type="ECO:0000256" key="2">
    <source>
        <dbReference type="ARBA" id="ARBA00010790"/>
    </source>
</evidence>
<dbReference type="OrthoDB" id="269227at2759"/>
<evidence type="ECO:0000256" key="4">
    <source>
        <dbReference type="ARBA" id="ARBA00022630"/>
    </source>
</evidence>
<dbReference type="PANTHER" id="PTHR11552">
    <property type="entry name" value="GLUCOSE-METHANOL-CHOLINE GMC OXIDOREDUCTASE"/>
    <property type="match status" value="1"/>
</dbReference>
<dbReference type="SUPFAM" id="SSF51905">
    <property type="entry name" value="FAD/NAD(P)-binding domain"/>
    <property type="match status" value="1"/>
</dbReference>
<comment type="subunit">
    <text evidence="3">Monomer.</text>
</comment>
<comment type="caution">
    <text evidence="10">The sequence shown here is derived from an EMBL/GenBank/DDBJ whole genome shotgun (WGS) entry which is preliminary data.</text>
</comment>
<name>A0A9P6EFJ4_9AGAR</name>
<comment type="similarity">
    <text evidence="2">Belongs to the GMC oxidoreductase family.</text>
</comment>
<evidence type="ECO:0000313" key="10">
    <source>
        <dbReference type="EMBL" id="KAF9527982.1"/>
    </source>
</evidence>
<dbReference type="Proteomes" id="UP000807306">
    <property type="component" value="Unassembled WGS sequence"/>
</dbReference>
<dbReference type="SUPFAM" id="SSF54373">
    <property type="entry name" value="FAD-linked reductases, C-terminal domain"/>
    <property type="match status" value="1"/>
</dbReference>
<sequence length="117" mass="12955">MAQPLINPNYFEFDFDLQVQVSAARINRRALQTLPLSNVMGTETTPGTAAVPKDASDRVWGDWLKLTYISNTHAVGTCAMLPHDLGGVVDAELRVYGTKNVRVVDRRRSCHSKSVLI</sequence>
<comment type="cofactor">
    <cofactor evidence="1">
        <name>FAD</name>
        <dbReference type="ChEBI" id="CHEBI:57692"/>
    </cofactor>
</comment>
<reference evidence="10" key="1">
    <citation type="submission" date="2020-11" db="EMBL/GenBank/DDBJ databases">
        <authorList>
            <consortium name="DOE Joint Genome Institute"/>
            <person name="Ahrendt S."/>
            <person name="Riley R."/>
            <person name="Andreopoulos W."/>
            <person name="Labutti K."/>
            <person name="Pangilinan J."/>
            <person name="Ruiz-Duenas F.J."/>
            <person name="Barrasa J.M."/>
            <person name="Sanchez-Garcia M."/>
            <person name="Camarero S."/>
            <person name="Miyauchi S."/>
            <person name="Serrano A."/>
            <person name="Linde D."/>
            <person name="Babiker R."/>
            <person name="Drula E."/>
            <person name="Ayuso-Fernandez I."/>
            <person name="Pacheco R."/>
            <person name="Padilla G."/>
            <person name="Ferreira P."/>
            <person name="Barriuso J."/>
            <person name="Kellner H."/>
            <person name="Castanera R."/>
            <person name="Alfaro M."/>
            <person name="Ramirez L."/>
            <person name="Pisabarro A.G."/>
            <person name="Kuo A."/>
            <person name="Tritt A."/>
            <person name="Lipzen A."/>
            <person name="He G."/>
            <person name="Yan M."/>
            <person name="Ng V."/>
            <person name="Cullen D."/>
            <person name="Martin F."/>
            <person name="Rosso M.-N."/>
            <person name="Henrissat B."/>
            <person name="Hibbett D."/>
            <person name="Martinez A.T."/>
            <person name="Grigoriev I.V."/>
        </authorList>
    </citation>
    <scope>NUCLEOTIDE SEQUENCE</scope>
    <source>
        <strain evidence="10">CBS 506.95</strain>
    </source>
</reference>
<keyword evidence="7" id="KW-0560">Oxidoreductase</keyword>
<keyword evidence="8" id="KW-0325">Glycoprotein</keyword>
<evidence type="ECO:0000256" key="1">
    <source>
        <dbReference type="ARBA" id="ARBA00001974"/>
    </source>
</evidence>
<keyword evidence="4" id="KW-0285">Flavoprotein</keyword>
<organism evidence="10 11">
    <name type="scientific">Crepidotus variabilis</name>
    <dbReference type="NCBI Taxonomy" id="179855"/>
    <lineage>
        <taxon>Eukaryota</taxon>
        <taxon>Fungi</taxon>
        <taxon>Dikarya</taxon>
        <taxon>Basidiomycota</taxon>
        <taxon>Agaricomycotina</taxon>
        <taxon>Agaricomycetes</taxon>
        <taxon>Agaricomycetidae</taxon>
        <taxon>Agaricales</taxon>
        <taxon>Agaricineae</taxon>
        <taxon>Crepidotaceae</taxon>
        <taxon>Crepidotus</taxon>
    </lineage>
</organism>
<evidence type="ECO:0000256" key="7">
    <source>
        <dbReference type="ARBA" id="ARBA00023002"/>
    </source>
</evidence>
<keyword evidence="6" id="KW-0274">FAD</keyword>
<dbReference type="InterPro" id="IPR007867">
    <property type="entry name" value="GMC_OxRtase_C"/>
</dbReference>
<evidence type="ECO:0000256" key="6">
    <source>
        <dbReference type="ARBA" id="ARBA00022827"/>
    </source>
</evidence>
<evidence type="ECO:0000259" key="9">
    <source>
        <dbReference type="Pfam" id="PF05199"/>
    </source>
</evidence>
<gene>
    <name evidence="10" type="ORF">CPB83DRAFT_363502</name>
</gene>
<dbReference type="Gene3D" id="3.50.50.60">
    <property type="entry name" value="FAD/NAD(P)-binding domain"/>
    <property type="match status" value="1"/>
</dbReference>
<feature type="domain" description="Glucose-methanol-choline oxidoreductase C-terminal" evidence="9">
    <location>
        <begin position="2"/>
        <end position="105"/>
    </location>
</feature>
<protein>
    <submittedName>
        <fullName evidence="10">Glucose-methanol-choline oxidoreductase</fullName>
    </submittedName>
</protein>
<accession>A0A9P6EFJ4</accession>
<evidence type="ECO:0000313" key="11">
    <source>
        <dbReference type="Proteomes" id="UP000807306"/>
    </source>
</evidence>